<keyword evidence="2" id="KW-1185">Reference proteome</keyword>
<sequence length="98" mass="10778">MFGKKVAISDSDVRSTNHVLSDTEIAEHIGKYYSWYTDSLGRVGPKRGRPVAPSMREFGAAVRELGWVAVGISTDIRWEKIPQKGSDAAEAIRTQLAS</sequence>
<dbReference type="AlphaFoldDB" id="A0A2M9C4M8"/>
<accession>A0A2M9C4M8</accession>
<name>A0A2M9C4M8_9MICO</name>
<proteinExistence type="predicted"/>
<protein>
    <submittedName>
        <fullName evidence="1">Uncharacterized protein</fullName>
    </submittedName>
</protein>
<dbReference type="RefSeq" id="WP_100343347.1">
    <property type="nucleotide sequence ID" value="NZ_PGFB01000001.1"/>
</dbReference>
<evidence type="ECO:0000313" key="2">
    <source>
        <dbReference type="Proteomes" id="UP000230161"/>
    </source>
</evidence>
<reference evidence="1 2" key="1">
    <citation type="submission" date="2017-11" db="EMBL/GenBank/DDBJ databases">
        <title>Genomic Encyclopedia of Archaeal and Bacterial Type Strains, Phase II (KMG-II): From Individual Species to Whole Genera.</title>
        <authorList>
            <person name="Goeker M."/>
        </authorList>
    </citation>
    <scope>NUCLEOTIDE SEQUENCE [LARGE SCALE GENOMIC DNA]</scope>
    <source>
        <strain evidence="1 2">DSM 25625</strain>
    </source>
</reference>
<dbReference type="Proteomes" id="UP000230161">
    <property type="component" value="Unassembled WGS sequence"/>
</dbReference>
<organism evidence="1 2">
    <name type="scientific">Compostimonas suwonensis</name>
    <dbReference type="NCBI Taxonomy" id="1048394"/>
    <lineage>
        <taxon>Bacteria</taxon>
        <taxon>Bacillati</taxon>
        <taxon>Actinomycetota</taxon>
        <taxon>Actinomycetes</taxon>
        <taxon>Micrococcales</taxon>
        <taxon>Microbacteriaceae</taxon>
        <taxon>Compostimonas</taxon>
    </lineage>
</organism>
<gene>
    <name evidence="1" type="ORF">CLV54_0482</name>
</gene>
<evidence type="ECO:0000313" key="1">
    <source>
        <dbReference type="EMBL" id="PJJ65449.1"/>
    </source>
</evidence>
<dbReference type="EMBL" id="PGFB01000001">
    <property type="protein sequence ID" value="PJJ65449.1"/>
    <property type="molecule type" value="Genomic_DNA"/>
</dbReference>
<comment type="caution">
    <text evidence="1">The sequence shown here is derived from an EMBL/GenBank/DDBJ whole genome shotgun (WGS) entry which is preliminary data.</text>
</comment>